<comment type="caution">
    <text evidence="1">The sequence shown here is derived from an EMBL/GenBank/DDBJ whole genome shotgun (WGS) entry which is preliminary data.</text>
</comment>
<organism evidence="1 2">
    <name type="scientific">Lysobacter daejeonensis GH1-9</name>
    <dbReference type="NCBI Taxonomy" id="1385517"/>
    <lineage>
        <taxon>Bacteria</taxon>
        <taxon>Pseudomonadati</taxon>
        <taxon>Pseudomonadota</taxon>
        <taxon>Gammaproteobacteria</taxon>
        <taxon>Lysobacterales</taxon>
        <taxon>Lysobacteraceae</taxon>
        <taxon>Aerolutibacter</taxon>
    </lineage>
</organism>
<reference evidence="1 2" key="1">
    <citation type="submission" date="2013-08" db="EMBL/GenBank/DDBJ databases">
        <title>Genome sequencing of Lysobacter.</title>
        <authorList>
            <person name="Zhang S."/>
            <person name="Wang G."/>
        </authorList>
    </citation>
    <scope>NUCLEOTIDE SEQUENCE [LARGE SCALE GENOMIC DNA]</scope>
    <source>
        <strain evidence="1 2">GH1-9</strain>
    </source>
</reference>
<sequence length="539" mass="59794">MQASSLERAQDVPVVMPRASAATRTRNAGAVTRYDLPLRGDDLASGERYFVGKKIHSESGSQKWGYDIGMMKYNGDKDEWSEVKPGTDWKSIKNGNYYVYGKPVYAMGAGKVIRCWRNAPENPRPYSSALGDDWDEAFKDRDWLHQKWRDKLMSGAGNHLLVEEDDGDLVLYAHAQPGSIPSSLCPHNATLYSKAEADSEGDVPAAQQARVKAGDRLYLIGNSGNSSAPHLHVHKQTAGGDPVQMQFNRGLANTIPDFRHADINKWTRFAGQRIPDGPVLIWPPRKLAGEYSRHGYPAKDYQRLFDHLADSGFRPEWLDGYSVGGNPYLNFTWRPATVAWRSYFLLSPADYQARFNEADQDGYRPTQVESSLVNGQPRYSATFVKGLPGGAMARHGLTTAQHDALIQEAKGKGLSPVNVSVVSVGGERRYTVLYRSEGVGRWEMKSQVPESGYQALYDSNAAAGRRPVYLNAYMHAGQPFYSVIFAEKPAGARKDRHGMSAAQYQAEFDGARASGLPTRAVSAIDGAQSSHRYLAYWRK</sequence>
<dbReference type="AlphaFoldDB" id="A0A0A0EZC9"/>
<evidence type="ECO:0000313" key="2">
    <source>
        <dbReference type="Proteomes" id="UP000029998"/>
    </source>
</evidence>
<dbReference type="InterPro" id="IPR011055">
    <property type="entry name" value="Dup_hybrid_motif"/>
</dbReference>
<dbReference type="eggNOG" id="COG0739">
    <property type="taxonomic scope" value="Bacteria"/>
</dbReference>
<dbReference type="SUPFAM" id="SSF51261">
    <property type="entry name" value="Duplicated hybrid motif"/>
    <property type="match status" value="1"/>
</dbReference>
<dbReference type="InterPro" id="IPR049511">
    <property type="entry name" value="PGH-like_rpt"/>
</dbReference>
<dbReference type="Gene3D" id="2.70.70.10">
    <property type="entry name" value="Glucose Permease (Domain IIA)"/>
    <property type="match status" value="1"/>
</dbReference>
<dbReference type="STRING" id="1385517.N800_12300"/>
<name>A0A0A0EZC9_9GAMM</name>
<evidence type="ECO:0008006" key="3">
    <source>
        <dbReference type="Google" id="ProtNLM"/>
    </source>
</evidence>
<keyword evidence="2" id="KW-1185">Reference proteome</keyword>
<proteinExistence type="predicted"/>
<dbReference type="Pfam" id="PF17660">
    <property type="entry name" value="BTRD1"/>
    <property type="match status" value="5"/>
</dbReference>
<gene>
    <name evidence="1" type="ORF">N800_12300</name>
</gene>
<dbReference type="eggNOG" id="COG1680">
    <property type="taxonomic scope" value="Bacteria"/>
</dbReference>
<dbReference type="CDD" id="cd12797">
    <property type="entry name" value="M23_peptidase"/>
    <property type="match status" value="1"/>
</dbReference>
<dbReference type="EMBL" id="AVPU01000003">
    <property type="protein sequence ID" value="KGM55869.1"/>
    <property type="molecule type" value="Genomic_DNA"/>
</dbReference>
<evidence type="ECO:0000313" key="1">
    <source>
        <dbReference type="EMBL" id="KGM55869.1"/>
    </source>
</evidence>
<accession>A0A0A0EZC9</accession>
<protein>
    <recommendedName>
        <fullName evidence="3">Peptidase M23 domain-containing protein</fullName>
    </recommendedName>
</protein>
<dbReference type="Proteomes" id="UP000029998">
    <property type="component" value="Unassembled WGS sequence"/>
</dbReference>